<feature type="compositionally biased region" description="Low complexity" evidence="2">
    <location>
        <begin position="115"/>
        <end position="128"/>
    </location>
</feature>
<dbReference type="OrthoDB" id="6274473at2759"/>
<proteinExistence type="predicted"/>
<evidence type="ECO:0000256" key="1">
    <source>
        <dbReference type="SAM" id="Coils"/>
    </source>
</evidence>
<evidence type="ECO:0000313" key="4">
    <source>
        <dbReference type="Proteomes" id="UP000728185"/>
    </source>
</evidence>
<feature type="region of interest" description="Disordered" evidence="2">
    <location>
        <begin position="412"/>
        <end position="436"/>
    </location>
</feature>
<dbReference type="Proteomes" id="UP000728185">
    <property type="component" value="Unassembled WGS sequence"/>
</dbReference>
<comment type="caution">
    <text evidence="3">The sequence shown here is derived from an EMBL/GenBank/DDBJ whole genome shotgun (WGS) entry which is preliminary data.</text>
</comment>
<evidence type="ECO:0000256" key="2">
    <source>
        <dbReference type="SAM" id="MobiDB-lite"/>
    </source>
</evidence>
<feature type="coiled-coil region" evidence="1">
    <location>
        <begin position="300"/>
        <end position="357"/>
    </location>
</feature>
<sequence length="634" mass="72459">MYENSTPSRLYYFCLLVNEVGLSKMMNKRQAVQVQKDPICELTVPKIEVNSSNSVTRESSPMLFSRSSLASETLSILNGHWSELTTERGQDFQCNTLNSSEHPDGNEENADWSYESTRSTSVIESSSTEEPHVGQRRSASYSLDSTLIDINLRVNAHNQINVNAVCPDSTITVAERSNSMNQLTTPSQTTAATTTTYASSRWSRNTPNPNFHVAYSPNRMTPASTPSRRINTHASLLETAKMLLTESSKLEPICGPILSPRDHTGKELHVESMVGGGDAGEKVDHEKVRATLERKRQREATELQKQISALDATIERLYSRTREKTIYLNTVVNETFHEIQETMAQRANERKKQQQKKRRVTSELFLRHFRDRQTRKRRIRIKLGLRAAKSGHSLSLPPSLISRDVNEEDALKNWESKEDDRDKEENSMAKRFEEQTAAKATSRLRWLREVATTQMRHLEEFIRVTQPANDRARTEEHSNKNVSIEELLIELRAKHQRLVSLLQKYGITTEEENEHTGSGYSLVRERSVAGNLDAPVPATVALRTLWSDLQEEKLIKLKNQALNQFERAMRQENQASSSRALISSPGTRLRKQWKQDAAYLNNYGRAITRSGFSYFDFWKVKEVPSDDEDEERKK</sequence>
<keyword evidence="4" id="KW-1185">Reference proteome</keyword>
<organism evidence="3 4">
    <name type="scientific">Fasciolopsis buskii</name>
    <dbReference type="NCBI Taxonomy" id="27845"/>
    <lineage>
        <taxon>Eukaryota</taxon>
        <taxon>Metazoa</taxon>
        <taxon>Spiralia</taxon>
        <taxon>Lophotrochozoa</taxon>
        <taxon>Platyhelminthes</taxon>
        <taxon>Trematoda</taxon>
        <taxon>Digenea</taxon>
        <taxon>Plagiorchiida</taxon>
        <taxon>Echinostomata</taxon>
        <taxon>Echinostomatoidea</taxon>
        <taxon>Fasciolidae</taxon>
        <taxon>Fasciolopsis</taxon>
    </lineage>
</organism>
<evidence type="ECO:0000313" key="3">
    <source>
        <dbReference type="EMBL" id="KAA0199590.1"/>
    </source>
</evidence>
<dbReference type="EMBL" id="LUCM01001044">
    <property type="protein sequence ID" value="KAA0199590.1"/>
    <property type="molecule type" value="Genomic_DNA"/>
</dbReference>
<reference evidence="3" key="1">
    <citation type="submission" date="2019-05" db="EMBL/GenBank/DDBJ databases">
        <title>Annotation for the trematode Fasciolopsis buski.</title>
        <authorList>
            <person name="Choi Y.-J."/>
        </authorList>
    </citation>
    <scope>NUCLEOTIDE SEQUENCE</scope>
    <source>
        <strain evidence="3">HT</strain>
        <tissue evidence="3">Whole worm</tissue>
    </source>
</reference>
<protein>
    <submittedName>
        <fullName evidence="3">Uncharacterized protein</fullName>
    </submittedName>
</protein>
<accession>A0A8E0VPK1</accession>
<feature type="region of interest" description="Disordered" evidence="2">
    <location>
        <begin position="97"/>
        <end position="139"/>
    </location>
</feature>
<name>A0A8E0VPK1_9TREM</name>
<gene>
    <name evidence="3" type="ORF">FBUS_08942</name>
</gene>
<dbReference type="AlphaFoldDB" id="A0A8E0VPK1"/>
<keyword evidence="1" id="KW-0175">Coiled coil</keyword>